<feature type="chain" id="PRO_5039704133" description="Secreted protein" evidence="2">
    <location>
        <begin position="25"/>
        <end position="61"/>
    </location>
</feature>
<dbReference type="RefSeq" id="WP_255842136.1">
    <property type="nucleotide sequence ID" value="NZ_CP094358.1"/>
</dbReference>
<evidence type="ECO:0000256" key="1">
    <source>
        <dbReference type="SAM" id="MobiDB-lite"/>
    </source>
</evidence>
<accession>A0A9E7CTV3</accession>
<feature type="signal peptide" evidence="2">
    <location>
        <begin position="1"/>
        <end position="24"/>
    </location>
</feature>
<evidence type="ECO:0000313" key="3">
    <source>
        <dbReference type="EMBL" id="UOB16887.1"/>
    </source>
</evidence>
<evidence type="ECO:0008006" key="5">
    <source>
        <dbReference type="Google" id="ProtNLM"/>
    </source>
</evidence>
<dbReference type="PROSITE" id="PS51257">
    <property type="entry name" value="PROKAR_LIPOPROTEIN"/>
    <property type="match status" value="1"/>
</dbReference>
<name>A0A9E7CTV3_9FLAO</name>
<reference evidence="3" key="1">
    <citation type="submission" date="2022-03" db="EMBL/GenBank/DDBJ databases">
        <title>Description of Abyssus ytuae gen. nov., sp. nov., a novel member of the family Flavobacteriaceae isolated from the sediment of Mariana Trench.</title>
        <authorList>
            <person name="Zhang J."/>
            <person name="Xu X."/>
        </authorList>
    </citation>
    <scope>NUCLEOTIDE SEQUENCE</scope>
    <source>
        <strain evidence="3">MT3330</strain>
    </source>
</reference>
<dbReference type="KEGG" id="fbm:MQE35_14240"/>
<proteinExistence type="predicted"/>
<dbReference type="EMBL" id="CP094358">
    <property type="protein sequence ID" value="UOB16887.1"/>
    <property type="molecule type" value="Genomic_DNA"/>
</dbReference>
<dbReference type="AlphaFoldDB" id="A0A9E7CTV3"/>
<protein>
    <recommendedName>
        <fullName evidence="5">Secreted protein</fullName>
    </recommendedName>
</protein>
<sequence>MKKFRLLIIAFLFAPMVLTTTSCENEDNTAELYELDIQDNITATGSETEYENDGGDEPGQN</sequence>
<feature type="compositionally biased region" description="Acidic residues" evidence="1">
    <location>
        <begin position="48"/>
        <end position="61"/>
    </location>
</feature>
<dbReference type="Proteomes" id="UP000831290">
    <property type="component" value="Chromosome"/>
</dbReference>
<gene>
    <name evidence="3" type="ORF">MQE35_14240</name>
</gene>
<organism evidence="3 4">
    <name type="scientific">Abyssalbus ytuae</name>
    <dbReference type="NCBI Taxonomy" id="2926907"/>
    <lineage>
        <taxon>Bacteria</taxon>
        <taxon>Pseudomonadati</taxon>
        <taxon>Bacteroidota</taxon>
        <taxon>Flavobacteriia</taxon>
        <taxon>Flavobacteriales</taxon>
        <taxon>Flavobacteriaceae</taxon>
        <taxon>Abyssalbus</taxon>
    </lineage>
</organism>
<keyword evidence="2" id="KW-0732">Signal</keyword>
<evidence type="ECO:0000313" key="4">
    <source>
        <dbReference type="Proteomes" id="UP000831290"/>
    </source>
</evidence>
<evidence type="ECO:0000256" key="2">
    <source>
        <dbReference type="SAM" id="SignalP"/>
    </source>
</evidence>
<keyword evidence="4" id="KW-1185">Reference proteome</keyword>
<feature type="region of interest" description="Disordered" evidence="1">
    <location>
        <begin position="41"/>
        <end position="61"/>
    </location>
</feature>